<feature type="non-terminal residue" evidence="1">
    <location>
        <position position="1"/>
    </location>
</feature>
<comment type="caution">
    <text evidence="1">The sequence shown here is derived from an EMBL/GenBank/DDBJ whole genome shotgun (WGS) entry which is preliminary data.</text>
</comment>
<reference evidence="1 2" key="1">
    <citation type="journal article" date="2016" name="Genome Biol. Evol.">
        <title>Gene Family Evolution Reflects Adaptation to Soil Environmental Stressors in the Genome of the Collembolan Orchesella cincta.</title>
        <authorList>
            <person name="Faddeeva-Vakhrusheva A."/>
            <person name="Derks M.F."/>
            <person name="Anvar S.Y."/>
            <person name="Agamennone V."/>
            <person name="Suring W."/>
            <person name="Smit S."/>
            <person name="van Straalen N.M."/>
            <person name="Roelofs D."/>
        </authorList>
    </citation>
    <scope>NUCLEOTIDE SEQUENCE [LARGE SCALE GENOMIC DNA]</scope>
    <source>
        <tissue evidence="1">Mixed pool</tissue>
    </source>
</reference>
<protein>
    <submittedName>
        <fullName evidence="1">Uncharacterized protein</fullName>
    </submittedName>
</protein>
<proteinExistence type="predicted"/>
<dbReference type="EMBL" id="LJIJ01001784">
    <property type="protein sequence ID" value="ODM90814.1"/>
    <property type="molecule type" value="Genomic_DNA"/>
</dbReference>
<name>A0A1D2MD60_ORCCI</name>
<gene>
    <name evidence="1" type="ORF">Ocin01_15869</name>
</gene>
<evidence type="ECO:0000313" key="2">
    <source>
        <dbReference type="Proteomes" id="UP000094527"/>
    </source>
</evidence>
<keyword evidence="2" id="KW-1185">Reference proteome</keyword>
<evidence type="ECO:0000313" key="1">
    <source>
        <dbReference type="EMBL" id="ODM90814.1"/>
    </source>
</evidence>
<dbReference type="AlphaFoldDB" id="A0A1D2MD60"/>
<accession>A0A1D2MD60</accession>
<sequence>FGKQDKPRDDKELYEQFLRLQTHLLNSPIVNDSRGCRWRQESHRLNETRFFFYEFLDRKDVEANFTVAREFCNKLNEKGENYTGKWRLARVEELTTFRIIANDLEELARYHRNHSGTGFKDSWYWIDAYFNYTTKLYQNSDGEVLKFNSVLLYRHNRPLGIGAHEVHDKPFNLKENVIGTNPRQCLTFTLPWPNEAEKSNYKGRKFGNQASFDERACESVQKFKPLCENIDPKCRYAEDIRNFNYFPVEGYAQRSYVHDGMWIFANRRFLVNLKPRNKTESEELCKSLKTKLYTPDANDACIIPYLKLWNIRLTSFHFWTSLKARYHKEQKYSWMKYENGSYFALSKKGSYVAQNLTLDLDARAKELEWGPDEEQKGSIKHDFSLCVTANWGYEYENETAWVGNYDWNFLVFAFANCRLYMGTICEPLEVDHQDAHKCNWSQAGQPIMSVQFNYTAVIDFGFKGSGIFRSTYKQQFGQHICQTPDNMIKGIDFEITFDDYDYHLITENKLNNKDTYYYDYFEPYWVIDHRVSEEDWFKNATIDTEGCLVSQAVKYLPHQAIKSPSKGKLRLSTV</sequence>
<organism evidence="1 2">
    <name type="scientific">Orchesella cincta</name>
    <name type="common">Springtail</name>
    <name type="synonym">Podura cincta</name>
    <dbReference type="NCBI Taxonomy" id="48709"/>
    <lineage>
        <taxon>Eukaryota</taxon>
        <taxon>Metazoa</taxon>
        <taxon>Ecdysozoa</taxon>
        <taxon>Arthropoda</taxon>
        <taxon>Hexapoda</taxon>
        <taxon>Collembola</taxon>
        <taxon>Entomobryomorpha</taxon>
        <taxon>Entomobryoidea</taxon>
        <taxon>Orchesellidae</taxon>
        <taxon>Orchesellinae</taxon>
        <taxon>Orchesella</taxon>
    </lineage>
</organism>
<dbReference type="Proteomes" id="UP000094527">
    <property type="component" value="Unassembled WGS sequence"/>
</dbReference>